<keyword evidence="2" id="KW-1133">Transmembrane helix</keyword>
<feature type="domain" description="Multidrug resistance protein MdtA-like barrel-sandwich hybrid" evidence="3">
    <location>
        <begin position="49"/>
        <end position="242"/>
    </location>
</feature>
<dbReference type="GO" id="GO:0005886">
    <property type="term" value="C:plasma membrane"/>
    <property type="evidence" value="ECO:0007669"/>
    <property type="project" value="TreeGrafter"/>
</dbReference>
<accession>A0A1I7E848</accession>
<dbReference type="STRING" id="999627.SAMN05216236_14925"/>
<organism evidence="4 5">
    <name type="scientific">Sedimentitalea nanhaiensis</name>
    <dbReference type="NCBI Taxonomy" id="999627"/>
    <lineage>
        <taxon>Bacteria</taxon>
        <taxon>Pseudomonadati</taxon>
        <taxon>Pseudomonadota</taxon>
        <taxon>Alphaproteobacteria</taxon>
        <taxon>Rhodobacterales</taxon>
        <taxon>Paracoccaceae</taxon>
        <taxon>Sedimentitalea</taxon>
    </lineage>
</organism>
<evidence type="ECO:0000313" key="5">
    <source>
        <dbReference type="Proteomes" id="UP000182466"/>
    </source>
</evidence>
<evidence type="ECO:0000256" key="2">
    <source>
        <dbReference type="SAM" id="Phobius"/>
    </source>
</evidence>
<evidence type="ECO:0000259" key="3">
    <source>
        <dbReference type="Pfam" id="PF25917"/>
    </source>
</evidence>
<dbReference type="OrthoDB" id="9778236at2"/>
<dbReference type="InterPro" id="IPR058625">
    <property type="entry name" value="MdtA-like_BSH"/>
</dbReference>
<dbReference type="Proteomes" id="UP000182466">
    <property type="component" value="Unassembled WGS sequence"/>
</dbReference>
<dbReference type="Pfam" id="PF25917">
    <property type="entry name" value="BSH_RND"/>
    <property type="match status" value="1"/>
</dbReference>
<dbReference type="RefSeq" id="WP_027264279.1">
    <property type="nucleotide sequence ID" value="NZ_FPAW01000049.1"/>
</dbReference>
<keyword evidence="2" id="KW-0472">Membrane</keyword>
<dbReference type="PANTHER" id="PTHR30438:SF2">
    <property type="entry name" value="MEMBRANE PROTEIN"/>
    <property type="match status" value="1"/>
</dbReference>
<feature type="coiled-coil region" evidence="1">
    <location>
        <begin position="80"/>
        <end position="107"/>
    </location>
</feature>
<dbReference type="AlphaFoldDB" id="A0A1I7E848"/>
<evidence type="ECO:0000256" key="1">
    <source>
        <dbReference type="SAM" id="Coils"/>
    </source>
</evidence>
<dbReference type="Gene3D" id="2.40.30.170">
    <property type="match status" value="1"/>
</dbReference>
<feature type="transmembrane region" description="Helical" evidence="2">
    <location>
        <begin position="7"/>
        <end position="24"/>
    </location>
</feature>
<proteinExistence type="predicted"/>
<keyword evidence="5" id="KW-1185">Reference proteome</keyword>
<dbReference type="eggNOG" id="COG0845">
    <property type="taxonomic scope" value="Bacteria"/>
</dbReference>
<dbReference type="Gene3D" id="2.40.50.100">
    <property type="match status" value="2"/>
</dbReference>
<name>A0A1I7E848_9RHOB</name>
<protein>
    <submittedName>
        <fullName evidence="4">HlyD family secretion protein</fullName>
    </submittedName>
</protein>
<sequence length="355" mass="37555">MTRFNSVLVLIAGLALVGAGFFLWRGDGTGTTPDGFARGNGRIEAVEIDVAATRPGRIARIQVREGQLVAAGDPLAELDVRQLQAARHQAEAERQRAEIAVENARLLVEQRAAEVRAAEAVLAQRESAEVVARRQLERSEALTAGNVTSERALELDRSNALGAQAAVASAEAALAAARAGVTSAKASVIGAEAAVAAATAAVEAIDVQIEDSTLTAPRDGRVQFIVAREGEVVGAGGRIVNMVDLGEVYMTFFLPTAAVGRIGLGTEVRLIMDAAPGIVVPAEVYFVSDVAQFTPRTVETEVERDKLMFRVRARIAPELLAKYADYTKTGLPGVTWVRLDPAAPWPAEADGRVLE</sequence>
<gene>
    <name evidence="4" type="ORF">SAMN05216236_14925</name>
</gene>
<keyword evidence="1" id="KW-0175">Coiled coil</keyword>
<dbReference type="Gene3D" id="1.10.287.470">
    <property type="entry name" value="Helix hairpin bin"/>
    <property type="match status" value="2"/>
</dbReference>
<keyword evidence="2" id="KW-0812">Transmembrane</keyword>
<dbReference type="SUPFAM" id="SSF111369">
    <property type="entry name" value="HlyD-like secretion proteins"/>
    <property type="match status" value="2"/>
</dbReference>
<reference evidence="4 5" key="1">
    <citation type="submission" date="2016-10" db="EMBL/GenBank/DDBJ databases">
        <authorList>
            <person name="de Groot N.N."/>
        </authorList>
    </citation>
    <scope>NUCLEOTIDE SEQUENCE [LARGE SCALE GENOMIC DNA]</scope>
    <source>
        <strain evidence="4 5">CGMCC 1.10959</strain>
    </source>
</reference>
<dbReference type="PANTHER" id="PTHR30438">
    <property type="entry name" value="36 KDA ANTIGEN-RELATED"/>
    <property type="match status" value="1"/>
</dbReference>
<dbReference type="EMBL" id="FPAW01000049">
    <property type="protein sequence ID" value="SFU20101.1"/>
    <property type="molecule type" value="Genomic_DNA"/>
</dbReference>
<evidence type="ECO:0000313" key="4">
    <source>
        <dbReference type="EMBL" id="SFU20101.1"/>
    </source>
</evidence>